<keyword evidence="10" id="KW-0677">Repeat</keyword>
<dbReference type="InterPro" id="IPR000644">
    <property type="entry name" value="CBS_dom"/>
</dbReference>
<dbReference type="CDD" id="cd04591">
    <property type="entry name" value="CBS_pair_voltage-gated_CLC_euk_bac"/>
    <property type="match status" value="1"/>
</dbReference>
<feature type="transmembrane region" description="Helical" evidence="23">
    <location>
        <begin position="530"/>
        <end position="551"/>
    </location>
</feature>
<evidence type="ECO:0000256" key="2">
    <source>
        <dbReference type="ARBA" id="ARBA00004155"/>
    </source>
</evidence>
<dbReference type="GO" id="GO:0005886">
    <property type="term" value="C:plasma membrane"/>
    <property type="evidence" value="ECO:0007669"/>
    <property type="project" value="UniProtKB-SubCell"/>
</dbReference>
<dbReference type="PANTHER" id="PTHR45711">
    <property type="entry name" value="CHLORIDE CHANNEL PROTEIN"/>
    <property type="match status" value="1"/>
</dbReference>
<gene>
    <name evidence="26" type="ORF">D4764_03G0004400</name>
</gene>
<evidence type="ECO:0000256" key="12">
    <source>
        <dbReference type="ARBA" id="ARBA00022753"/>
    </source>
</evidence>
<dbReference type="PANTHER" id="PTHR45711:SF8">
    <property type="entry name" value="H(+)_CL(-) EXCHANGE TRANSPORTER 3"/>
    <property type="match status" value="1"/>
</dbReference>
<feature type="transmembrane region" description="Helical" evidence="23">
    <location>
        <begin position="319"/>
        <end position="335"/>
    </location>
</feature>
<comment type="caution">
    <text evidence="23">Lacks conserved residue(s) required for the propagation of feature annotation.</text>
</comment>
<evidence type="ECO:0000256" key="18">
    <source>
        <dbReference type="ARBA" id="ARBA00023180"/>
    </source>
</evidence>
<name>A0A5C6N7J9_9TELE</name>
<dbReference type="GO" id="GO:0005794">
    <property type="term" value="C:Golgi apparatus"/>
    <property type="evidence" value="ECO:0007669"/>
    <property type="project" value="TreeGrafter"/>
</dbReference>
<sequence length="836" mass="92723">MESEQLYHRGYCRNSYNSIASASSDEELLDGAGVIMDFHTTEDDNLLDGDAASPALAMDEEDAAADPYLPYDGGGDTIPLQEIPKRGSNYNMSNGGGAPSSTTHLLDFLEEPIPGVGTYDDFHTIDWVREKCKDRERHRKINSKKKESAWEFTKSLYDAWSGWLVVTLTGLASGALAGLIDIAADWMNDLKEGVCLSALWFNHEQCCWTSNETTFAERDKCPQWKSWAELILGQAEGPGSYIMNYFMYIYWALSFAFLAVCLVKVFAPYACGSGIPEIKTILSGFIIRGYLGKWTLMIKTITLVLAVASGLSLGKEGPLVHVACCCGNIFSYLFPKYSKNEAKKREVLSAASAAGVSVAFGAPIGGVLFSLEEVSYYFPLKTLWRSFFAALVAAFVLRSINPFGNSRLVLFYVEYHTPWYLFELIPFILLGKYPVLEVILVAAITAVVAFPNPYTRQNTSELIKELFTDCGPLETSQLCQYRSQMTGNDAGPGVYSAMWQLCLALIFKIIMTIFTFGLKVPSGLFIPSMAIGAIAGRIVGIAMEQLAYYHHDWFLFKEWCEVGADCITPGLYAMVGAAACLGGVTRMTVSLVVIVFELTGGLEYIVPLMAAVMTSKWVGDAFGREGIYESHIRLNGYPFLDAKEEFTHTTLAREVMRPRRSDPPLAVMTQDDMTVEELQATINETSYNGFPVIVSKESQRLVGFALRRDITIAIENARRKQEGILPNSRVYFTQHAPTLPADSPRPLKLRSILDMSPFTVTDHTPMEIVVDIFRKLGLRQCLVTHNGIVLGIITKKNILEHLEELKQHTEPLDGWGGRGEDSEDEEEVGLLDSSTL</sequence>
<dbReference type="Proteomes" id="UP000324091">
    <property type="component" value="Chromosome 3"/>
</dbReference>
<keyword evidence="7" id="KW-0050">Antiport</keyword>
<dbReference type="SUPFAM" id="SSF54631">
    <property type="entry name" value="CBS-domain pair"/>
    <property type="match status" value="1"/>
</dbReference>
<dbReference type="GO" id="GO:0031902">
    <property type="term" value="C:late endosome membrane"/>
    <property type="evidence" value="ECO:0007669"/>
    <property type="project" value="UniProtKB-SubCell"/>
</dbReference>
<evidence type="ECO:0000256" key="16">
    <source>
        <dbReference type="ARBA" id="ARBA00023122"/>
    </source>
</evidence>
<keyword evidence="15 23" id="KW-0406">Ion transport</keyword>
<evidence type="ECO:0000256" key="20">
    <source>
        <dbReference type="ARBA" id="ARBA00023228"/>
    </source>
</evidence>
<feature type="transmembrane region" description="Helical" evidence="23">
    <location>
        <begin position="291"/>
        <end position="313"/>
    </location>
</feature>
<evidence type="ECO:0000313" key="27">
    <source>
        <dbReference type="Proteomes" id="UP000324091"/>
    </source>
</evidence>
<keyword evidence="27" id="KW-1185">Reference proteome</keyword>
<keyword evidence="11" id="KW-0547">Nucleotide-binding</keyword>
<dbReference type="FunFam" id="3.90.1280.20:FF:000002">
    <property type="entry name" value="Chloride channel protein"/>
    <property type="match status" value="1"/>
</dbReference>
<reference evidence="26 27" key="1">
    <citation type="submission" date="2019-04" db="EMBL/GenBank/DDBJ databases">
        <title>Chromosome genome assembly for Takifugu flavidus.</title>
        <authorList>
            <person name="Xiao S."/>
        </authorList>
    </citation>
    <scope>NUCLEOTIDE SEQUENCE [LARGE SCALE GENOMIC DNA]</scope>
    <source>
        <strain evidence="26">HTHZ2018</strain>
        <tissue evidence="26">Muscle</tissue>
    </source>
</reference>
<evidence type="ECO:0000256" key="17">
    <source>
        <dbReference type="ARBA" id="ARBA00023136"/>
    </source>
</evidence>
<keyword evidence="20" id="KW-0458">Lysosome</keyword>
<accession>A0A5C6N7J9</accession>
<keyword evidence="16 22" id="KW-0129">CBS domain</keyword>
<dbReference type="GO" id="GO:0005765">
    <property type="term" value="C:lysosomal membrane"/>
    <property type="evidence" value="ECO:0007669"/>
    <property type="project" value="UniProtKB-SubCell"/>
</dbReference>
<keyword evidence="12" id="KW-0967">Endosome</keyword>
<comment type="similarity">
    <text evidence="5">Belongs to the chloride channel (TC 2.A.49) family. ClC-3/CLCN3 subfamily.</text>
</comment>
<dbReference type="GO" id="GO:0008021">
    <property type="term" value="C:synaptic vesicle"/>
    <property type="evidence" value="ECO:0007669"/>
    <property type="project" value="TreeGrafter"/>
</dbReference>
<evidence type="ECO:0000256" key="3">
    <source>
        <dbReference type="ARBA" id="ARBA00004520"/>
    </source>
</evidence>
<dbReference type="FunFam" id="1.10.3080.10:FF:000016">
    <property type="entry name" value="Chloride channel protein"/>
    <property type="match status" value="1"/>
</dbReference>
<dbReference type="SMART" id="SM00116">
    <property type="entry name" value="CBS"/>
    <property type="match status" value="2"/>
</dbReference>
<keyword evidence="8" id="KW-1003">Cell membrane</keyword>
<keyword evidence="18" id="KW-0325">Glycoprotein</keyword>
<evidence type="ECO:0000256" key="9">
    <source>
        <dbReference type="ARBA" id="ARBA00022692"/>
    </source>
</evidence>
<dbReference type="FunFam" id="3.90.1280.20:FF:000001">
    <property type="entry name" value="Chloride channel protein"/>
    <property type="match status" value="1"/>
</dbReference>
<dbReference type="PRINTS" id="PR00762">
    <property type="entry name" value="CLCHANNEL"/>
</dbReference>
<dbReference type="PROSITE" id="PS51371">
    <property type="entry name" value="CBS"/>
    <property type="match status" value="2"/>
</dbReference>
<organism evidence="26 27">
    <name type="scientific">Takifugu flavidus</name>
    <name type="common">sansaifugu</name>
    <dbReference type="NCBI Taxonomy" id="433684"/>
    <lineage>
        <taxon>Eukaryota</taxon>
        <taxon>Metazoa</taxon>
        <taxon>Chordata</taxon>
        <taxon>Craniata</taxon>
        <taxon>Vertebrata</taxon>
        <taxon>Euteleostomi</taxon>
        <taxon>Actinopterygii</taxon>
        <taxon>Neopterygii</taxon>
        <taxon>Teleostei</taxon>
        <taxon>Neoteleostei</taxon>
        <taxon>Acanthomorphata</taxon>
        <taxon>Eupercaria</taxon>
        <taxon>Tetraodontiformes</taxon>
        <taxon>Tetradontoidea</taxon>
        <taxon>Tetraodontidae</taxon>
        <taxon>Takifugu</taxon>
    </lineage>
</organism>
<evidence type="ECO:0000256" key="8">
    <source>
        <dbReference type="ARBA" id="ARBA00022475"/>
    </source>
</evidence>
<proteinExistence type="inferred from homology"/>
<dbReference type="PRINTS" id="PR01114">
    <property type="entry name" value="CLCHANNEL3"/>
</dbReference>
<evidence type="ECO:0000256" key="5">
    <source>
        <dbReference type="ARBA" id="ARBA00008934"/>
    </source>
</evidence>
<feature type="transmembrane region" description="Helical" evidence="23">
    <location>
        <begin position="347"/>
        <end position="371"/>
    </location>
</feature>
<dbReference type="GO" id="GO:0005524">
    <property type="term" value="F:ATP binding"/>
    <property type="evidence" value="ECO:0007669"/>
    <property type="project" value="UniProtKB-KW"/>
</dbReference>
<evidence type="ECO:0000256" key="13">
    <source>
        <dbReference type="ARBA" id="ARBA00022840"/>
    </source>
</evidence>
<dbReference type="InterPro" id="IPR046342">
    <property type="entry name" value="CBS_dom_sf"/>
</dbReference>
<keyword evidence="13" id="KW-0067">ATP-binding</keyword>
<dbReference type="InterPro" id="IPR014743">
    <property type="entry name" value="Cl-channel_core"/>
</dbReference>
<evidence type="ECO:0000256" key="1">
    <source>
        <dbReference type="ARBA" id="ARBA00004107"/>
    </source>
</evidence>
<evidence type="ECO:0000256" key="10">
    <source>
        <dbReference type="ARBA" id="ARBA00022737"/>
    </source>
</evidence>
<dbReference type="CDD" id="cd03684">
    <property type="entry name" value="ClC_3_like"/>
    <property type="match status" value="1"/>
</dbReference>
<dbReference type="AlphaFoldDB" id="A0A5C6N7J9"/>
<dbReference type="Gene3D" id="3.90.1280.20">
    <property type="match status" value="2"/>
</dbReference>
<dbReference type="EMBL" id="RHFK02000016">
    <property type="protein sequence ID" value="TWW63432.1"/>
    <property type="molecule type" value="Genomic_DNA"/>
</dbReference>
<feature type="domain" description="CBS" evidence="25">
    <location>
        <begin position="753"/>
        <end position="810"/>
    </location>
</feature>
<keyword evidence="6 23" id="KW-0813">Transport</keyword>
<keyword evidence="17 23" id="KW-0472">Membrane</keyword>
<feature type="transmembrane region" description="Helical" evidence="23">
    <location>
        <begin position="383"/>
        <end position="400"/>
    </location>
</feature>
<evidence type="ECO:0000256" key="7">
    <source>
        <dbReference type="ARBA" id="ARBA00022449"/>
    </source>
</evidence>
<evidence type="ECO:0000256" key="6">
    <source>
        <dbReference type="ARBA" id="ARBA00022448"/>
    </source>
</evidence>
<feature type="domain" description="CBS" evidence="25">
    <location>
        <begin position="656"/>
        <end position="722"/>
    </location>
</feature>
<evidence type="ECO:0000256" key="14">
    <source>
        <dbReference type="ARBA" id="ARBA00022989"/>
    </source>
</evidence>
<evidence type="ECO:0000256" key="15">
    <source>
        <dbReference type="ARBA" id="ARBA00023065"/>
    </source>
</evidence>
<evidence type="ECO:0000256" key="23">
    <source>
        <dbReference type="RuleBase" id="RU361221"/>
    </source>
</evidence>
<evidence type="ECO:0000256" key="19">
    <source>
        <dbReference type="ARBA" id="ARBA00023214"/>
    </source>
</evidence>
<keyword evidence="9 23" id="KW-0812">Transmembrane</keyword>
<feature type="region of interest" description="Disordered" evidence="24">
    <location>
        <begin position="810"/>
        <end position="836"/>
    </location>
</feature>
<evidence type="ECO:0000256" key="21">
    <source>
        <dbReference type="ARBA" id="ARBA00045726"/>
    </source>
</evidence>
<comment type="function">
    <text evidence="21">Strongly outwardly rectifying, electrogenic H(+)/Cl(-)exchanger which mediates the exchange of chloride ions against protons. The CLC channel family contains both chloride channels and proton-coupled anion transporters that exchange chloride or another anion for protons. The presence of conserved gating glutamate residues is typical for family members that function as antiporters.</text>
</comment>
<protein>
    <recommendedName>
        <fullName evidence="23">Chloride channel protein</fullName>
    </recommendedName>
</protein>
<evidence type="ECO:0000256" key="24">
    <source>
        <dbReference type="SAM" id="MobiDB-lite"/>
    </source>
</evidence>
<dbReference type="GO" id="GO:0005247">
    <property type="term" value="F:voltage-gated chloride channel activity"/>
    <property type="evidence" value="ECO:0007669"/>
    <property type="project" value="TreeGrafter"/>
</dbReference>
<evidence type="ECO:0000256" key="11">
    <source>
        <dbReference type="ARBA" id="ARBA00022741"/>
    </source>
</evidence>
<feature type="transmembrane region" description="Helical" evidence="23">
    <location>
        <begin position="248"/>
        <end position="270"/>
    </location>
</feature>
<evidence type="ECO:0000313" key="26">
    <source>
        <dbReference type="EMBL" id="TWW63432.1"/>
    </source>
</evidence>
<dbReference type="Pfam" id="PF00654">
    <property type="entry name" value="Voltage_CLC"/>
    <property type="match status" value="2"/>
</dbReference>
<feature type="transmembrane region" description="Helical" evidence="23">
    <location>
        <begin position="160"/>
        <end position="180"/>
    </location>
</feature>
<dbReference type="GO" id="GO:0062158">
    <property type="term" value="F:chloride:proton antiporter activity"/>
    <property type="evidence" value="ECO:0007669"/>
    <property type="project" value="InterPro"/>
</dbReference>
<dbReference type="InterPro" id="IPR002245">
    <property type="entry name" value="ClC3"/>
</dbReference>
<dbReference type="Gene3D" id="1.10.3080.10">
    <property type="entry name" value="Clc chloride channel"/>
    <property type="match status" value="2"/>
</dbReference>
<keyword evidence="19 23" id="KW-0868">Chloride</keyword>
<evidence type="ECO:0000259" key="25">
    <source>
        <dbReference type="PROSITE" id="PS51371"/>
    </source>
</evidence>
<evidence type="ECO:0000256" key="4">
    <source>
        <dbReference type="ARBA" id="ARBA00004651"/>
    </source>
</evidence>
<comment type="subcellular location">
    <subcellularLocation>
        <location evidence="4">Cell membrane</location>
        <topology evidence="4">Multi-pass membrane protein</topology>
    </subcellularLocation>
    <subcellularLocation>
        <location evidence="3">Early endosome membrane</location>
        <topology evidence="3">Multi-pass membrane protein</topology>
    </subcellularLocation>
    <subcellularLocation>
        <location evidence="1">Late endosome membrane</location>
        <topology evidence="1">Multi-pass membrane protein</topology>
    </subcellularLocation>
    <subcellularLocation>
        <location evidence="2">Lysosome membrane</location>
        <topology evidence="2">Multi-pass membrane protein</topology>
    </subcellularLocation>
    <subcellularLocation>
        <location evidence="23">Membrane</location>
        <topology evidence="23">Multi-pass membrane protein</topology>
    </subcellularLocation>
</comment>
<feature type="transmembrane region" description="Helical" evidence="23">
    <location>
        <begin position="571"/>
        <end position="596"/>
    </location>
</feature>
<dbReference type="InterPro" id="IPR001807">
    <property type="entry name" value="ClC"/>
</dbReference>
<evidence type="ECO:0000256" key="22">
    <source>
        <dbReference type="PROSITE-ProRule" id="PRU00703"/>
    </source>
</evidence>
<keyword evidence="14 23" id="KW-1133">Transmembrane helix</keyword>
<comment type="caution">
    <text evidence="26">The sequence shown here is derived from an EMBL/GenBank/DDBJ whole genome shotgun (WGS) entry which is preliminary data.</text>
</comment>
<dbReference type="Pfam" id="PF00571">
    <property type="entry name" value="CBS"/>
    <property type="match status" value="2"/>
</dbReference>
<feature type="transmembrane region" description="Helical" evidence="23">
    <location>
        <begin position="497"/>
        <end position="518"/>
    </location>
</feature>
<dbReference type="SUPFAM" id="SSF81340">
    <property type="entry name" value="Clc chloride channel"/>
    <property type="match status" value="1"/>
</dbReference>
<dbReference type="GO" id="GO:0031901">
    <property type="term" value="C:early endosome membrane"/>
    <property type="evidence" value="ECO:0007669"/>
    <property type="project" value="UniProtKB-SubCell"/>
</dbReference>